<feature type="chain" id="PRO_5026872349" evidence="1">
    <location>
        <begin position="21"/>
        <end position="342"/>
    </location>
</feature>
<dbReference type="Pfam" id="PF14415">
    <property type="entry name" value="DUF4424"/>
    <property type="match status" value="1"/>
</dbReference>
<dbReference type="Proteomes" id="UP000483035">
    <property type="component" value="Unassembled WGS sequence"/>
</dbReference>
<dbReference type="RefSeq" id="WP_163989642.1">
    <property type="nucleotide sequence ID" value="NZ_WUEY01000011.1"/>
</dbReference>
<keyword evidence="1" id="KW-0732">Signal</keyword>
<evidence type="ECO:0000313" key="3">
    <source>
        <dbReference type="EMBL" id="NEI72388.1"/>
    </source>
</evidence>
<dbReference type="InterPro" id="IPR025538">
    <property type="entry name" value="DUF4424"/>
</dbReference>
<name>A0A6L9UCW2_9HYPH</name>
<feature type="signal peptide" evidence="1">
    <location>
        <begin position="1"/>
        <end position="20"/>
    </location>
</feature>
<gene>
    <name evidence="3" type="ORF">GR212_22635</name>
</gene>
<feature type="domain" description="DUF4424" evidence="2">
    <location>
        <begin position="20"/>
        <end position="334"/>
    </location>
</feature>
<reference evidence="3 4" key="1">
    <citation type="submission" date="2019-12" db="EMBL/GenBank/DDBJ databases">
        <title>Rhizobium genotypes associated with high levels of biological nitrogen fixation by grain legumes in a temperate-maritime cropping system.</title>
        <authorList>
            <person name="Maluk M."/>
            <person name="Francesc Ferrando Molina F."/>
            <person name="Lopez Del Egido L."/>
            <person name="Lafos M."/>
            <person name="Langarica-Fuentes A."/>
            <person name="Gebre Yohannes G."/>
            <person name="Young M.W."/>
            <person name="Martin P."/>
            <person name="Gantlett R."/>
            <person name="Kenicer G."/>
            <person name="Hawes C."/>
            <person name="Begg G.S."/>
            <person name="Quilliam R.S."/>
            <person name="Squire G.R."/>
            <person name="Poole P.S."/>
            <person name="Young P.W."/>
            <person name="Iannetta P.M."/>
            <person name="James E.K."/>
        </authorList>
    </citation>
    <scope>NUCLEOTIDE SEQUENCE [LARGE SCALE GENOMIC DNA]</scope>
    <source>
        <strain evidence="3 4">JHI1118</strain>
    </source>
</reference>
<proteinExistence type="predicted"/>
<evidence type="ECO:0000313" key="4">
    <source>
        <dbReference type="Proteomes" id="UP000483035"/>
    </source>
</evidence>
<accession>A0A6L9UCW2</accession>
<protein>
    <submittedName>
        <fullName evidence="3">DUF4424 domain-containing protein</fullName>
    </submittedName>
</protein>
<comment type="caution">
    <text evidence="3">The sequence shown here is derived from an EMBL/GenBank/DDBJ whole genome shotgun (WGS) entry which is preliminary data.</text>
</comment>
<evidence type="ECO:0000256" key="1">
    <source>
        <dbReference type="SAM" id="SignalP"/>
    </source>
</evidence>
<sequence length="342" mass="37231">MRIHLFACVGLTLLSMPALADDSSATLGTGGLVLQKTDKIALVSEDLYLSPTGVRISYRFHNLTNADYATTIAFPMPDFPGGGSNSTTVVPDPASDNFMKFQTVVAGKPVASQLEQRAFITEEGKPDVEITEKLRALHIPLVPTVEATQAAIGRLTNEQRKSLADADIVDPGEESDYTGQPVPLYPLWTLRSKYWRDQTFPAGKDVTVQQTYVPVVGSLSSLSLGSPDMDPDSLKAYQEKFCTDASFLKAAGALYKRAADDNAKTFQSFEQYLSYVIMSGGNWAGPIGSFKLVVDKGDPKTLVSFCGNGVKKIGPTQFEMDIRNYTPDRDIDVLLLRTVPVQ</sequence>
<dbReference type="EMBL" id="WUEY01000011">
    <property type="protein sequence ID" value="NEI72388.1"/>
    <property type="molecule type" value="Genomic_DNA"/>
</dbReference>
<organism evidence="3 4">
    <name type="scientific">Rhizobium lusitanum</name>
    <dbReference type="NCBI Taxonomy" id="293958"/>
    <lineage>
        <taxon>Bacteria</taxon>
        <taxon>Pseudomonadati</taxon>
        <taxon>Pseudomonadota</taxon>
        <taxon>Alphaproteobacteria</taxon>
        <taxon>Hyphomicrobiales</taxon>
        <taxon>Rhizobiaceae</taxon>
        <taxon>Rhizobium/Agrobacterium group</taxon>
        <taxon>Rhizobium</taxon>
    </lineage>
</organism>
<evidence type="ECO:0000259" key="2">
    <source>
        <dbReference type="Pfam" id="PF14415"/>
    </source>
</evidence>
<dbReference type="Gene3D" id="2.60.40.3680">
    <property type="match status" value="2"/>
</dbReference>
<dbReference type="AlphaFoldDB" id="A0A6L9UCW2"/>